<dbReference type="Pfam" id="PF00005">
    <property type="entry name" value="ABC_tran"/>
    <property type="match status" value="1"/>
</dbReference>
<dbReference type="PANTHER" id="PTHR42771:SF2">
    <property type="entry name" value="IRON(3+)-HYDROXAMATE IMPORT ATP-BINDING PROTEIN FHUC"/>
    <property type="match status" value="1"/>
</dbReference>
<evidence type="ECO:0000256" key="9">
    <source>
        <dbReference type="ARBA" id="ARBA00023136"/>
    </source>
</evidence>
<sequence>MSPIELKGLEIRYGSQVVAQDLNLVLDKPEIISIIGPNGSGKSTLLKTMAHLLLPSAGTVYLNGRDMNRFSTDALARMISFMPQSMQAPGDITVRDLVLLGRLPYQGLFSSLGDDDLKAADKALAGTGMTDLQHKRLSALSGGERQRAWLALALAKEPEVLLLDEPTTYLDIHHQLDLMELIAHLYDTTKVLVVMVLHDLNHAARYSHRLIAVKKGRIVVDGPVEDVFCRDIIEPLYQIQAVMTEVQDGNRTYRLCVPYATQ</sequence>
<reference evidence="11 12" key="1">
    <citation type="submission" date="2022-06" db="EMBL/GenBank/DDBJ databases">
        <title>Isolation of gut microbiota from human fecal samples.</title>
        <authorList>
            <person name="Pamer E.G."/>
            <person name="Barat B."/>
            <person name="Waligurski E."/>
            <person name="Medina S."/>
            <person name="Paddock L."/>
            <person name="Mostad J."/>
        </authorList>
    </citation>
    <scope>NUCLEOTIDE SEQUENCE [LARGE SCALE GENOMIC DNA]</scope>
    <source>
        <strain evidence="11 12">DFI.1.1</strain>
    </source>
</reference>
<keyword evidence="7" id="KW-0408">Iron</keyword>
<protein>
    <submittedName>
        <fullName evidence="11">ABC transporter ATP-binding protein</fullName>
    </submittedName>
</protein>
<gene>
    <name evidence="11" type="ORF">NE675_11275</name>
</gene>
<dbReference type="SUPFAM" id="SSF52540">
    <property type="entry name" value="P-loop containing nucleoside triphosphate hydrolases"/>
    <property type="match status" value="1"/>
</dbReference>
<organism evidence="11 12">
    <name type="scientific">Megasphaera massiliensis</name>
    <dbReference type="NCBI Taxonomy" id="1232428"/>
    <lineage>
        <taxon>Bacteria</taxon>
        <taxon>Bacillati</taxon>
        <taxon>Bacillota</taxon>
        <taxon>Negativicutes</taxon>
        <taxon>Veillonellales</taxon>
        <taxon>Veillonellaceae</taxon>
        <taxon>Megasphaera</taxon>
    </lineage>
</organism>
<evidence type="ECO:0000256" key="6">
    <source>
        <dbReference type="ARBA" id="ARBA00022840"/>
    </source>
</evidence>
<dbReference type="GO" id="GO:0005524">
    <property type="term" value="F:ATP binding"/>
    <property type="evidence" value="ECO:0007669"/>
    <property type="project" value="UniProtKB-KW"/>
</dbReference>
<dbReference type="InterPro" id="IPR027417">
    <property type="entry name" value="P-loop_NTPase"/>
</dbReference>
<dbReference type="RefSeq" id="WP_062412727.1">
    <property type="nucleotide sequence ID" value="NZ_JAJCIO010000035.1"/>
</dbReference>
<feature type="domain" description="ABC transporter" evidence="10">
    <location>
        <begin position="4"/>
        <end position="240"/>
    </location>
</feature>
<keyword evidence="9" id="KW-0472">Membrane</keyword>
<dbReference type="PROSITE" id="PS50893">
    <property type="entry name" value="ABC_TRANSPORTER_2"/>
    <property type="match status" value="1"/>
</dbReference>
<evidence type="ECO:0000256" key="2">
    <source>
        <dbReference type="ARBA" id="ARBA00022448"/>
    </source>
</evidence>
<dbReference type="InterPro" id="IPR003439">
    <property type="entry name" value="ABC_transporter-like_ATP-bd"/>
</dbReference>
<keyword evidence="5" id="KW-0547">Nucleotide-binding</keyword>
<proteinExistence type="predicted"/>
<evidence type="ECO:0000256" key="1">
    <source>
        <dbReference type="ARBA" id="ARBA00004202"/>
    </source>
</evidence>
<dbReference type="PROSITE" id="PS00211">
    <property type="entry name" value="ABC_TRANSPORTER_1"/>
    <property type="match status" value="1"/>
</dbReference>
<dbReference type="PANTHER" id="PTHR42771">
    <property type="entry name" value="IRON(3+)-HYDROXAMATE IMPORT ATP-BINDING PROTEIN FHUC"/>
    <property type="match status" value="1"/>
</dbReference>
<evidence type="ECO:0000256" key="4">
    <source>
        <dbReference type="ARBA" id="ARBA00022496"/>
    </source>
</evidence>
<evidence type="ECO:0000256" key="8">
    <source>
        <dbReference type="ARBA" id="ARBA00023065"/>
    </source>
</evidence>
<evidence type="ECO:0000256" key="3">
    <source>
        <dbReference type="ARBA" id="ARBA00022475"/>
    </source>
</evidence>
<name>A0ABT1SUW5_9FIRM</name>
<dbReference type="CDD" id="cd03214">
    <property type="entry name" value="ABC_Iron-Siderophores_B12_Hemin"/>
    <property type="match status" value="1"/>
</dbReference>
<dbReference type="Gene3D" id="3.40.50.300">
    <property type="entry name" value="P-loop containing nucleotide triphosphate hydrolases"/>
    <property type="match status" value="1"/>
</dbReference>
<keyword evidence="2" id="KW-0813">Transport</keyword>
<dbReference type="InterPro" id="IPR003593">
    <property type="entry name" value="AAA+_ATPase"/>
</dbReference>
<comment type="subcellular location">
    <subcellularLocation>
        <location evidence="1">Cell membrane</location>
        <topology evidence="1">Peripheral membrane protein</topology>
    </subcellularLocation>
</comment>
<evidence type="ECO:0000259" key="10">
    <source>
        <dbReference type="PROSITE" id="PS50893"/>
    </source>
</evidence>
<keyword evidence="4" id="KW-0410">Iron transport</keyword>
<evidence type="ECO:0000313" key="11">
    <source>
        <dbReference type="EMBL" id="MCQ5343599.1"/>
    </source>
</evidence>
<evidence type="ECO:0000256" key="7">
    <source>
        <dbReference type="ARBA" id="ARBA00023004"/>
    </source>
</evidence>
<evidence type="ECO:0000313" key="12">
    <source>
        <dbReference type="Proteomes" id="UP001206692"/>
    </source>
</evidence>
<dbReference type="EMBL" id="JANGEW010000031">
    <property type="protein sequence ID" value="MCQ5343599.1"/>
    <property type="molecule type" value="Genomic_DNA"/>
</dbReference>
<evidence type="ECO:0000256" key="5">
    <source>
        <dbReference type="ARBA" id="ARBA00022741"/>
    </source>
</evidence>
<keyword evidence="3" id="KW-1003">Cell membrane</keyword>
<accession>A0ABT1SUW5</accession>
<dbReference type="InterPro" id="IPR017871">
    <property type="entry name" value="ABC_transporter-like_CS"/>
</dbReference>
<dbReference type="Proteomes" id="UP001206692">
    <property type="component" value="Unassembled WGS sequence"/>
</dbReference>
<keyword evidence="8" id="KW-0406">Ion transport</keyword>
<comment type="caution">
    <text evidence="11">The sequence shown here is derived from an EMBL/GenBank/DDBJ whole genome shotgun (WGS) entry which is preliminary data.</text>
</comment>
<dbReference type="InterPro" id="IPR051535">
    <property type="entry name" value="Siderophore_ABC-ATPase"/>
</dbReference>
<keyword evidence="12" id="KW-1185">Reference proteome</keyword>
<dbReference type="SMART" id="SM00382">
    <property type="entry name" value="AAA"/>
    <property type="match status" value="1"/>
</dbReference>
<keyword evidence="6 11" id="KW-0067">ATP-binding</keyword>